<sequence>MPEAEKNCFRLPHVLLTYRRLNIFGELIINVPNNHTVHAINDNFERIKFVLHAEPMTEQRYMSENLVIHNFENVRKLEYCSRKHKDLTTAELTIKRYLLIPYD</sequence>
<evidence type="ECO:0000313" key="1">
    <source>
        <dbReference type="Proteomes" id="UP000887565"/>
    </source>
</evidence>
<name>A0A915JTS6_ROMCU</name>
<dbReference type="AlphaFoldDB" id="A0A915JTS6"/>
<organism evidence="1 2">
    <name type="scientific">Romanomermis culicivorax</name>
    <name type="common">Nematode worm</name>
    <dbReference type="NCBI Taxonomy" id="13658"/>
    <lineage>
        <taxon>Eukaryota</taxon>
        <taxon>Metazoa</taxon>
        <taxon>Ecdysozoa</taxon>
        <taxon>Nematoda</taxon>
        <taxon>Enoplea</taxon>
        <taxon>Dorylaimia</taxon>
        <taxon>Mermithida</taxon>
        <taxon>Mermithoidea</taxon>
        <taxon>Mermithidae</taxon>
        <taxon>Romanomermis</taxon>
    </lineage>
</organism>
<keyword evidence="1" id="KW-1185">Reference proteome</keyword>
<dbReference type="Proteomes" id="UP000887565">
    <property type="component" value="Unplaced"/>
</dbReference>
<proteinExistence type="predicted"/>
<protein>
    <submittedName>
        <fullName evidence="2">Uncharacterized protein</fullName>
    </submittedName>
</protein>
<reference evidence="2" key="1">
    <citation type="submission" date="2022-11" db="UniProtKB">
        <authorList>
            <consortium name="WormBaseParasite"/>
        </authorList>
    </citation>
    <scope>IDENTIFICATION</scope>
</reference>
<accession>A0A915JTS6</accession>
<dbReference type="WBParaSite" id="nRc.2.0.1.t29454-RA">
    <property type="protein sequence ID" value="nRc.2.0.1.t29454-RA"/>
    <property type="gene ID" value="nRc.2.0.1.g29454"/>
</dbReference>
<evidence type="ECO:0000313" key="2">
    <source>
        <dbReference type="WBParaSite" id="nRc.2.0.1.t29454-RA"/>
    </source>
</evidence>